<accession>A0A4Q7E1Q0</accession>
<dbReference type="InterPro" id="IPR002347">
    <property type="entry name" value="SDR_fam"/>
</dbReference>
<sequence length="275" mass="30435">MWRGCSQFATIVLRKSYKHKVNALAQTWQQGNALVVGASQGIGLGFVRHLLADDRFHRVFATYRQPETATDLLALQNHPKLHCLTLEATEEGEVAQLAAKIQAQAAGLDLVVNCVGVLHQGSLQPEKSLRQIDVDQLMQYFQINSVPGILLAKHLQSLLRQEGRTVFANLSAKIGSIEDNRLGGWYGYRASKAALNMLLKTAAIEYGRKNPHTVILALHPGTTDTRLSEPFQRNVPPGKLFSIDRTVTQLLTIIDNATEADNGAFFSWDGSRLPW</sequence>
<dbReference type="CDD" id="cd05325">
    <property type="entry name" value="carb_red_sniffer_like_SDR_c"/>
    <property type="match status" value="1"/>
</dbReference>
<comment type="caution">
    <text evidence="1">The sequence shown here is derived from an EMBL/GenBank/DDBJ whole genome shotgun (WGS) entry which is preliminary data.</text>
</comment>
<dbReference type="PANTHER" id="PTHR43544">
    <property type="entry name" value="SHORT-CHAIN DEHYDROGENASE/REDUCTASE"/>
    <property type="match status" value="1"/>
</dbReference>
<dbReference type="InterPro" id="IPR051468">
    <property type="entry name" value="Fungal_SecMetab_SDRs"/>
</dbReference>
<dbReference type="PRINTS" id="PR00081">
    <property type="entry name" value="GDHRDH"/>
</dbReference>
<dbReference type="OrthoDB" id="9785826at2"/>
<dbReference type="AlphaFoldDB" id="A0A4Q7E1Q0"/>
<dbReference type="GO" id="GO:0005737">
    <property type="term" value="C:cytoplasm"/>
    <property type="evidence" value="ECO:0007669"/>
    <property type="project" value="TreeGrafter"/>
</dbReference>
<gene>
    <name evidence="1" type="ORF">DYY88_20905</name>
</gene>
<dbReference type="EMBL" id="QVFV01000008">
    <property type="protein sequence ID" value="RZM75398.1"/>
    <property type="molecule type" value="Genomic_DNA"/>
</dbReference>
<evidence type="ECO:0000313" key="2">
    <source>
        <dbReference type="Proteomes" id="UP000292459"/>
    </source>
</evidence>
<dbReference type="GO" id="GO:0016491">
    <property type="term" value="F:oxidoreductase activity"/>
    <property type="evidence" value="ECO:0007669"/>
    <property type="project" value="TreeGrafter"/>
</dbReference>
<organism evidence="1 2">
    <name type="scientific">Leptolyngbya iicbica LK</name>
    <dbReference type="NCBI Taxonomy" id="2294035"/>
    <lineage>
        <taxon>Bacteria</taxon>
        <taxon>Bacillati</taxon>
        <taxon>Cyanobacteriota</taxon>
        <taxon>Cyanophyceae</taxon>
        <taxon>Leptolyngbyales</taxon>
        <taxon>Leptolyngbyaceae</taxon>
        <taxon>Leptolyngbya group</taxon>
        <taxon>Leptolyngbya</taxon>
        <taxon>Leptolyngbya iicbica</taxon>
    </lineage>
</organism>
<evidence type="ECO:0000313" key="1">
    <source>
        <dbReference type="EMBL" id="RZM75398.1"/>
    </source>
</evidence>
<dbReference type="Gene3D" id="3.40.50.720">
    <property type="entry name" value="NAD(P)-binding Rossmann-like Domain"/>
    <property type="match status" value="1"/>
</dbReference>
<protein>
    <submittedName>
        <fullName evidence="1">SDR family NAD(P)-dependent oxidoreductase</fullName>
    </submittedName>
</protein>
<proteinExistence type="predicted"/>
<keyword evidence="2" id="KW-1185">Reference proteome</keyword>
<reference evidence="1 2" key="1">
    <citation type="submission" date="2018-11" db="EMBL/GenBank/DDBJ databases">
        <title>Whole genome sequencing of an environmental sample.</title>
        <authorList>
            <person name="Sarangi A.N."/>
            <person name="Singh D."/>
            <person name="Tripathy S."/>
        </authorList>
    </citation>
    <scope>NUCLEOTIDE SEQUENCE [LARGE SCALE GENOMIC DNA]</scope>
    <source>
        <strain evidence="1 2">Lakshadweep</strain>
    </source>
</reference>
<dbReference type="SUPFAM" id="SSF51735">
    <property type="entry name" value="NAD(P)-binding Rossmann-fold domains"/>
    <property type="match status" value="1"/>
</dbReference>
<dbReference type="Proteomes" id="UP000292459">
    <property type="component" value="Unassembled WGS sequence"/>
</dbReference>
<dbReference type="PANTHER" id="PTHR43544:SF12">
    <property type="entry name" value="NAD(P)-BINDING ROSSMANN-FOLD SUPERFAMILY PROTEIN"/>
    <property type="match status" value="1"/>
</dbReference>
<dbReference type="InterPro" id="IPR036291">
    <property type="entry name" value="NAD(P)-bd_dom_sf"/>
</dbReference>
<name>A0A4Q7E1Q0_9CYAN</name>
<dbReference type="Pfam" id="PF00106">
    <property type="entry name" value="adh_short"/>
    <property type="match status" value="1"/>
</dbReference>